<evidence type="ECO:0000313" key="4">
    <source>
        <dbReference type="Proteomes" id="UP000789342"/>
    </source>
</evidence>
<gene>
    <name evidence="3" type="ORF">AMORRO_LOCUS7369</name>
</gene>
<comment type="caution">
    <text evidence="3">The sequence shown here is derived from an EMBL/GenBank/DDBJ whole genome shotgun (WGS) entry which is preliminary data.</text>
</comment>
<evidence type="ECO:0000256" key="2">
    <source>
        <dbReference type="SAM" id="Phobius"/>
    </source>
</evidence>
<evidence type="ECO:0000313" key="3">
    <source>
        <dbReference type="EMBL" id="CAG8591564.1"/>
    </source>
</evidence>
<keyword evidence="4" id="KW-1185">Reference proteome</keyword>
<accession>A0A9N9C8P9</accession>
<protein>
    <submittedName>
        <fullName evidence="3">17101_t:CDS:1</fullName>
    </submittedName>
</protein>
<feature type="transmembrane region" description="Helical" evidence="2">
    <location>
        <begin position="21"/>
        <end position="42"/>
    </location>
</feature>
<keyword evidence="2" id="KW-0812">Transmembrane</keyword>
<name>A0A9N9C8P9_9GLOM</name>
<keyword evidence="2" id="KW-0472">Membrane</keyword>
<dbReference type="AlphaFoldDB" id="A0A9N9C8P9"/>
<feature type="region of interest" description="Disordered" evidence="1">
    <location>
        <begin position="678"/>
        <end position="708"/>
    </location>
</feature>
<proteinExistence type="predicted"/>
<keyword evidence="2" id="KW-1133">Transmembrane helix</keyword>
<dbReference type="EMBL" id="CAJVPV010005479">
    <property type="protein sequence ID" value="CAG8591564.1"/>
    <property type="molecule type" value="Genomic_DNA"/>
</dbReference>
<dbReference type="OrthoDB" id="2408987at2759"/>
<feature type="non-terminal residue" evidence="3">
    <location>
        <position position="1"/>
    </location>
</feature>
<feature type="compositionally biased region" description="Basic and acidic residues" evidence="1">
    <location>
        <begin position="678"/>
        <end position="690"/>
    </location>
</feature>
<dbReference type="Proteomes" id="UP000789342">
    <property type="component" value="Unassembled WGS sequence"/>
</dbReference>
<sequence>GYLIETRKTEDNYSLRDMSPASYRILHLFVHAIIGILAPSQIVTKFINSQTNTDVNIIDNAISYCQRHVCNDWTALKNILACGDEQLALTCHFILSRMKQSPLQGVATKLKTSAEREAWEKNFSTQYVSPLVKNVIGSAAEFRKLIETKSASVQIKMESEINEIMKVDDGYRRANLPRIWRQIGIPNMDSFRAYYLNNPEHVRLFPFLEIFLKHENYLSLVQFIFPIVKFVQLLSSSLSYRLERKKARQMTFKELLSKECDDLNSDGSRRLMNEAFKEFSQAWNKLIPYVNRYKCQDLDKPPKMTENLSVVYGLVEPVNESIYICAILDFLVQIQNKFLKDVIEIPSGKCQSLKFLEHHLDSQVIYHLKSIKLETAKTRHIVTYKGITEIFKYSQFDLRICHGQEITYDLFKIELELAHSLVFEKALLEPNEQDLYLERFSYHKELFQGSMTILSEIKKFVVQESIHEEKKSQFIEMTNPKELLSILEMIICFLKRTSGGDREILIIDYVKKWMKLMVLKEDNASYVLLTRSCLQLKHIVALYELVEEHVADVIAACIHSKYKANMSYTIEEEIKKAVSFDDQQEIENSSSNNNEKIPAEAFATALKRFILRHLSVGDSIIETDSLSAYLVQYEALECWPDSVQKRTIKSKFPRSLLISHTFEAYTFVKSELEKLQSKKRRQAEEQEALRKNSKTKGKKKKKSEFNDL</sequence>
<organism evidence="3 4">
    <name type="scientific">Acaulospora morrowiae</name>
    <dbReference type="NCBI Taxonomy" id="94023"/>
    <lineage>
        <taxon>Eukaryota</taxon>
        <taxon>Fungi</taxon>
        <taxon>Fungi incertae sedis</taxon>
        <taxon>Mucoromycota</taxon>
        <taxon>Glomeromycotina</taxon>
        <taxon>Glomeromycetes</taxon>
        <taxon>Diversisporales</taxon>
        <taxon>Acaulosporaceae</taxon>
        <taxon>Acaulospora</taxon>
    </lineage>
</organism>
<feature type="compositionally biased region" description="Basic residues" evidence="1">
    <location>
        <begin position="691"/>
        <end position="702"/>
    </location>
</feature>
<reference evidence="3" key="1">
    <citation type="submission" date="2021-06" db="EMBL/GenBank/DDBJ databases">
        <authorList>
            <person name="Kallberg Y."/>
            <person name="Tangrot J."/>
            <person name="Rosling A."/>
        </authorList>
    </citation>
    <scope>NUCLEOTIDE SEQUENCE</scope>
    <source>
        <strain evidence="3">CL551</strain>
    </source>
</reference>
<evidence type="ECO:0000256" key="1">
    <source>
        <dbReference type="SAM" id="MobiDB-lite"/>
    </source>
</evidence>